<comment type="similarity">
    <text evidence="1 3">Belongs to the UPF0165 family.</text>
</comment>
<proteinExistence type="inferred from homology"/>
<protein>
    <recommendedName>
        <fullName evidence="3">Antitoxin</fullName>
    </recommendedName>
</protein>
<comment type="function">
    <text evidence="3">Antitoxin component of a type II toxin-antitoxin (TA) system.</text>
</comment>
<evidence type="ECO:0000256" key="1">
    <source>
        <dbReference type="ARBA" id="ARBA00006615"/>
    </source>
</evidence>
<organism evidence="4 5">
    <name type="scientific">Candidatus Syntropharchaeum caldarium</name>
    <dbReference type="NCBI Taxonomy" id="1838285"/>
    <lineage>
        <taxon>Archaea</taxon>
        <taxon>Methanobacteriati</taxon>
        <taxon>Methanobacteriota</taxon>
        <taxon>Stenosarchaea group</taxon>
        <taxon>Methanomicrobia</taxon>
        <taxon>Methanosarcinales</taxon>
        <taxon>ANME-2 cluster</taxon>
        <taxon>Candidatus Syntropharchaeum</taxon>
    </lineage>
</organism>
<comment type="caution">
    <text evidence="4">The sequence shown here is derived from an EMBL/GenBank/DDBJ whole genome shotgun (WGS) entry which is preliminary data.</text>
</comment>
<dbReference type="Gene3D" id="4.10.1150.10">
    <property type="entry name" value="AF2212/PG0164-like"/>
    <property type="match status" value="1"/>
</dbReference>
<dbReference type="STRING" id="1838285.SCAL_001111"/>
<keyword evidence="2 3" id="KW-1277">Toxin-antitoxin system</keyword>
<evidence type="ECO:0000313" key="5">
    <source>
        <dbReference type="Proteomes" id="UP000186940"/>
    </source>
</evidence>
<reference evidence="4" key="1">
    <citation type="submission" date="2016-05" db="EMBL/GenBank/DDBJ databases">
        <title>Microbial consortia oxidize butane by reversing methanogenesis.</title>
        <authorList>
            <person name="Laso-Perez R."/>
            <person name="Richter M."/>
            <person name="Wegener G."/>
            <person name="Musat F."/>
        </authorList>
    </citation>
    <scope>NUCLEOTIDE SEQUENCE [LARGE SCALE GENOMIC DNA]</scope>
    <source>
        <strain evidence="4">BOX2</strain>
    </source>
</reference>
<dbReference type="SUPFAM" id="SSF141694">
    <property type="entry name" value="AF2212/PG0164-like"/>
    <property type="match status" value="1"/>
</dbReference>
<dbReference type="InterPro" id="IPR024069">
    <property type="entry name" value="AF2212-like_dom_sf"/>
</dbReference>
<dbReference type="InterPro" id="IPR008203">
    <property type="entry name" value="AF2212-like"/>
</dbReference>
<evidence type="ECO:0000256" key="3">
    <source>
        <dbReference type="RuleBase" id="RU368051"/>
    </source>
</evidence>
<keyword evidence="5" id="KW-1185">Reference proteome</keyword>
<dbReference type="Proteomes" id="UP000186940">
    <property type="component" value="Unassembled WGS sequence"/>
</dbReference>
<dbReference type="Pfam" id="PF01954">
    <property type="entry name" value="AF2212-like"/>
    <property type="match status" value="1"/>
</dbReference>
<evidence type="ECO:0000313" key="4">
    <source>
        <dbReference type="EMBL" id="OFV67736.1"/>
    </source>
</evidence>
<sequence length="73" mass="8728">MRREIEVIYEGGVFKPLEKVELREGEKVVIEVKDIFLLREKLKKYSGILKMKITSEELDELYHQYLSERSDIP</sequence>
<dbReference type="AlphaFoldDB" id="A0A1F2PAS9"/>
<gene>
    <name evidence="4" type="ORF">SCAL_001111</name>
</gene>
<accession>A0A1F2PAS9</accession>
<dbReference type="PATRIC" id="fig|1838285.3.peg.1130"/>
<dbReference type="EMBL" id="LYOS01000003">
    <property type="protein sequence ID" value="OFV67736.1"/>
    <property type="molecule type" value="Genomic_DNA"/>
</dbReference>
<evidence type="ECO:0000256" key="2">
    <source>
        <dbReference type="ARBA" id="ARBA00022649"/>
    </source>
</evidence>
<name>A0A1F2PAS9_9EURY</name>